<dbReference type="EMBL" id="JABXOR010001623">
    <property type="protein sequence ID" value="NVP03478.1"/>
    <property type="molecule type" value="Genomic_DNA"/>
</dbReference>
<comment type="caution">
    <text evidence="3">The sequence shown here is derived from an EMBL/GenBank/DDBJ whole genome shotgun (WGS) entry which is preliminary data.</text>
</comment>
<name>A0A850R4Q8_PHODD</name>
<dbReference type="SUPFAM" id="SSF56436">
    <property type="entry name" value="C-type lectin-like"/>
    <property type="match status" value="1"/>
</dbReference>
<dbReference type="Proteomes" id="UP000533429">
    <property type="component" value="Unassembled WGS sequence"/>
</dbReference>
<dbReference type="PANTHER" id="PTHR23150">
    <property type="entry name" value="SULFATASE MODIFYING FACTOR 1, 2"/>
    <property type="match status" value="1"/>
</dbReference>
<dbReference type="Gene3D" id="3.90.1580.10">
    <property type="entry name" value="paralog of FGE (formylglycine-generating enzyme)"/>
    <property type="match status" value="1"/>
</dbReference>
<accession>A0A850R4Q8</accession>
<dbReference type="GeneID" id="93397916"/>
<dbReference type="InterPro" id="IPR005532">
    <property type="entry name" value="SUMF_dom"/>
</dbReference>
<dbReference type="InterPro" id="IPR016187">
    <property type="entry name" value="CTDL_fold"/>
</dbReference>
<organism evidence="3 4">
    <name type="scientific">Photobacterium damselae subsp. damselae</name>
    <name type="common">Listonella damsela</name>
    <dbReference type="NCBI Taxonomy" id="85581"/>
    <lineage>
        <taxon>Bacteria</taxon>
        <taxon>Pseudomonadati</taxon>
        <taxon>Pseudomonadota</taxon>
        <taxon>Gammaproteobacteria</taxon>
        <taxon>Vibrionales</taxon>
        <taxon>Vibrionaceae</taxon>
        <taxon>Photobacterium</taxon>
    </lineage>
</organism>
<evidence type="ECO:0000313" key="3">
    <source>
        <dbReference type="EMBL" id="NVP03478.1"/>
    </source>
</evidence>
<sequence length="628" mass="72291">MSNYSQSFRTLFLFVFFIISPKLFAASETITFKLPDDAIIKFQPVFLGIDGNKIFASKRVKLGSREGDDSNYKERLSTTNLGGSFIGKNHNGENDWLYYLGQTEVSQQQWNVVMRWWQRENGLTVEPENNSQLPQTGKTPAEILTFIQALNLWVLKNDRDALPKNGNAFAYIRLPTEVEWAYAARGGNNVSHDVFDRPYPYVDENGNETLDGYEWDRDSSGNRVKEVGSQYIKPNPLGLYDMLGNVEELTYGIFGQDFLFARFGGLVIRGGNYSTDPENLKVSMRTEYDGYTQDGNILRLNKVGFRLALSSLVSEAGYTPTELDEGYNEYLSSDSGVTQSAAAGKTSLSQQAITDQLHHSNIERERLIEDNHDLREKLTNIESKLIVLKGNLEKKNNEFIFTSKKLEDEKAKNSDLSKLVDTSSLENKFNIIVNSKDLEITRLQDELNNLKEKFNHQDVALVNAQASEQKLLILQQKVNDAERRDNTANFEIEKNKKRIIVAEQRLLESLTRVADYNLFSAWRNLKIIEKKRKVSSNPQIWQVNEIEAKNMLREYRRYVIQIVDDTDYTLFPEVKDKLTRWLKDNNVSNQQIKGLDLLERHINEVRKGQYIQVDSLYNNLLDEPEMRN</sequence>
<dbReference type="Pfam" id="PF03781">
    <property type="entry name" value="FGE-sulfatase"/>
    <property type="match status" value="1"/>
</dbReference>
<feature type="domain" description="Sulfatase-modifying factor enzyme-like" evidence="2">
    <location>
        <begin position="98"/>
        <end position="308"/>
    </location>
</feature>
<gene>
    <name evidence="3" type="ORF">HWA77_25055</name>
</gene>
<dbReference type="PANTHER" id="PTHR23150:SF19">
    <property type="entry name" value="FORMYLGLYCINE-GENERATING ENZYME"/>
    <property type="match status" value="1"/>
</dbReference>
<keyword evidence="1" id="KW-0175">Coiled coil</keyword>
<dbReference type="RefSeq" id="WP_341488613.1">
    <property type="nucleotide sequence ID" value="NZ_CP146970.1"/>
</dbReference>
<proteinExistence type="predicted"/>
<dbReference type="GO" id="GO:0120147">
    <property type="term" value="F:formylglycine-generating oxidase activity"/>
    <property type="evidence" value="ECO:0007669"/>
    <property type="project" value="TreeGrafter"/>
</dbReference>
<dbReference type="AlphaFoldDB" id="A0A850R4Q8"/>
<protein>
    <submittedName>
        <fullName evidence="3">SUMF1/EgtB/PvdO family nonheme iron enzyme</fullName>
    </submittedName>
</protein>
<reference evidence="3 4" key="1">
    <citation type="submission" date="2020-06" db="EMBL/GenBank/DDBJ databases">
        <title>Photobacterium damselae subsp. damselae comparative genomics.</title>
        <authorList>
            <person name="Osorio C.R."/>
        </authorList>
    </citation>
    <scope>NUCLEOTIDE SEQUENCE [LARGE SCALE GENOMIC DNA]</scope>
    <source>
        <strain evidence="3 4">TW250/03</strain>
    </source>
</reference>
<evidence type="ECO:0000313" key="4">
    <source>
        <dbReference type="Proteomes" id="UP000533429"/>
    </source>
</evidence>
<evidence type="ECO:0000259" key="2">
    <source>
        <dbReference type="Pfam" id="PF03781"/>
    </source>
</evidence>
<feature type="coiled-coil region" evidence="1">
    <location>
        <begin position="433"/>
        <end position="484"/>
    </location>
</feature>
<dbReference type="InterPro" id="IPR042095">
    <property type="entry name" value="SUMF_sf"/>
</dbReference>
<dbReference type="InterPro" id="IPR051043">
    <property type="entry name" value="Sulfatase_Mod_Factor_Kinase"/>
</dbReference>
<feature type="coiled-coil region" evidence="1">
    <location>
        <begin position="364"/>
        <end position="398"/>
    </location>
</feature>
<evidence type="ECO:0000256" key="1">
    <source>
        <dbReference type="SAM" id="Coils"/>
    </source>
</evidence>